<dbReference type="KEGG" id="alj:G8D99_10975"/>
<sequence>MRKIFPLVLLCAIGNVTHAELSDFLPQAKIKTENVSALNLGVGITQRLGHVNAEWVNPYGIAYGKVGAFINDDHEIGGQIGLRYPVALNGKDLNGFYLGAFAGHLKSKSVNGNDETQLGGGVDLSYVLLNKERISTLSLGLAAGEEVKVGNYVVFETKPQIQFAYTLSVGF</sequence>
<keyword evidence="2" id="KW-1185">Reference proteome</keyword>
<proteinExistence type="predicted"/>
<protein>
    <recommendedName>
        <fullName evidence="3">Porin family protein</fullName>
    </recommendedName>
</protein>
<dbReference type="EMBL" id="CP049916">
    <property type="protein sequence ID" value="QIO09486.1"/>
    <property type="molecule type" value="Genomic_DNA"/>
</dbReference>
<name>A0A6G8S5H2_9GAMM</name>
<reference evidence="1 2" key="1">
    <citation type="submission" date="2020-03" db="EMBL/GenBank/DDBJ databases">
        <authorList>
            <person name="Zhu W."/>
        </authorList>
    </citation>
    <scope>NUCLEOTIDE SEQUENCE [LARGE SCALE GENOMIC DNA]</scope>
    <source>
        <strain evidence="1 2">185</strain>
    </source>
</reference>
<evidence type="ECO:0000313" key="2">
    <source>
        <dbReference type="Proteomes" id="UP000501939"/>
    </source>
</evidence>
<accession>A0A6G8S5H2</accession>
<organism evidence="1 2">
    <name type="scientific">Acinetobacter lanii</name>
    <dbReference type="NCBI Taxonomy" id="2715163"/>
    <lineage>
        <taxon>Bacteria</taxon>
        <taxon>Pseudomonadati</taxon>
        <taxon>Pseudomonadota</taxon>
        <taxon>Gammaproteobacteria</taxon>
        <taxon>Moraxellales</taxon>
        <taxon>Moraxellaceae</taxon>
        <taxon>Acinetobacter</taxon>
    </lineage>
</organism>
<evidence type="ECO:0008006" key="3">
    <source>
        <dbReference type="Google" id="ProtNLM"/>
    </source>
</evidence>
<dbReference type="Proteomes" id="UP000501939">
    <property type="component" value="Chromosome"/>
</dbReference>
<dbReference type="RefSeq" id="WP_166325757.1">
    <property type="nucleotide sequence ID" value="NZ_CP049916.1"/>
</dbReference>
<dbReference type="AlphaFoldDB" id="A0A6G8S5H2"/>
<evidence type="ECO:0000313" key="1">
    <source>
        <dbReference type="EMBL" id="QIO09486.1"/>
    </source>
</evidence>
<gene>
    <name evidence="1" type="ORF">G8D99_10975</name>
</gene>